<keyword evidence="3" id="KW-1003">Cell membrane</keyword>
<keyword evidence="10" id="KW-1185">Reference proteome</keyword>
<comment type="similarity">
    <text evidence="2">Belongs to the ABC-4 integral membrane protein family. LolC/E subfamily.</text>
</comment>
<dbReference type="Proteomes" id="UP000267223">
    <property type="component" value="Unassembled WGS sequence"/>
</dbReference>
<dbReference type="GO" id="GO:0044874">
    <property type="term" value="P:lipoprotein localization to outer membrane"/>
    <property type="evidence" value="ECO:0007669"/>
    <property type="project" value="TreeGrafter"/>
</dbReference>
<keyword evidence="4 7" id="KW-0812">Transmembrane</keyword>
<keyword evidence="5 7" id="KW-1133">Transmembrane helix</keyword>
<evidence type="ECO:0000256" key="7">
    <source>
        <dbReference type="SAM" id="Phobius"/>
    </source>
</evidence>
<evidence type="ECO:0000256" key="5">
    <source>
        <dbReference type="ARBA" id="ARBA00022989"/>
    </source>
</evidence>
<feature type="transmembrane region" description="Helical" evidence="7">
    <location>
        <begin position="271"/>
        <end position="298"/>
    </location>
</feature>
<name>A0A3M9NB66_9BACT</name>
<gene>
    <name evidence="9" type="ORF">EFY79_15765</name>
</gene>
<proteinExistence type="inferred from homology"/>
<keyword evidence="6 7" id="KW-0472">Membrane</keyword>
<protein>
    <submittedName>
        <fullName evidence="9">ABC transporter permease</fullName>
    </submittedName>
</protein>
<dbReference type="RefSeq" id="WP_123121686.1">
    <property type="nucleotide sequence ID" value="NZ_RJJR01000013.1"/>
</dbReference>
<evidence type="ECO:0000256" key="4">
    <source>
        <dbReference type="ARBA" id="ARBA00022692"/>
    </source>
</evidence>
<feature type="transmembrane region" description="Helical" evidence="7">
    <location>
        <begin position="21"/>
        <end position="44"/>
    </location>
</feature>
<dbReference type="OrthoDB" id="1522724at2"/>
<feature type="transmembrane region" description="Helical" evidence="7">
    <location>
        <begin position="319"/>
        <end position="345"/>
    </location>
</feature>
<evidence type="ECO:0000313" key="9">
    <source>
        <dbReference type="EMBL" id="RNI34625.1"/>
    </source>
</evidence>
<comment type="caution">
    <text evidence="9">The sequence shown here is derived from an EMBL/GenBank/DDBJ whole genome shotgun (WGS) entry which is preliminary data.</text>
</comment>
<dbReference type="AlphaFoldDB" id="A0A3M9NB66"/>
<dbReference type="GO" id="GO:0098797">
    <property type="term" value="C:plasma membrane protein complex"/>
    <property type="evidence" value="ECO:0007669"/>
    <property type="project" value="TreeGrafter"/>
</dbReference>
<evidence type="ECO:0000256" key="1">
    <source>
        <dbReference type="ARBA" id="ARBA00004651"/>
    </source>
</evidence>
<organism evidence="9 10">
    <name type="scientific">Hanamia caeni</name>
    <dbReference type="NCBI Taxonomy" id="2294116"/>
    <lineage>
        <taxon>Bacteria</taxon>
        <taxon>Pseudomonadati</taxon>
        <taxon>Bacteroidota</taxon>
        <taxon>Chitinophagia</taxon>
        <taxon>Chitinophagales</taxon>
        <taxon>Chitinophagaceae</taxon>
        <taxon>Hanamia</taxon>
    </lineage>
</organism>
<reference evidence="9 10" key="1">
    <citation type="submission" date="2018-11" db="EMBL/GenBank/DDBJ databases">
        <title>Draft genome sequence of Ferruginibacter sp. BO-59.</title>
        <authorList>
            <person name="Im W.T."/>
        </authorList>
    </citation>
    <scope>NUCLEOTIDE SEQUENCE [LARGE SCALE GENOMIC DNA]</scope>
    <source>
        <strain evidence="9 10">BO-59</strain>
    </source>
</reference>
<evidence type="ECO:0000313" key="10">
    <source>
        <dbReference type="Proteomes" id="UP000267223"/>
    </source>
</evidence>
<dbReference type="InterPro" id="IPR003838">
    <property type="entry name" value="ABC3_permease_C"/>
</dbReference>
<evidence type="ECO:0000256" key="6">
    <source>
        <dbReference type="ARBA" id="ARBA00023136"/>
    </source>
</evidence>
<dbReference type="Pfam" id="PF02687">
    <property type="entry name" value="FtsX"/>
    <property type="match status" value="1"/>
</dbReference>
<feature type="transmembrane region" description="Helical" evidence="7">
    <location>
        <begin position="373"/>
        <end position="392"/>
    </location>
</feature>
<evidence type="ECO:0000256" key="3">
    <source>
        <dbReference type="ARBA" id="ARBA00022475"/>
    </source>
</evidence>
<evidence type="ECO:0000256" key="2">
    <source>
        <dbReference type="ARBA" id="ARBA00005236"/>
    </source>
</evidence>
<dbReference type="PANTHER" id="PTHR30489">
    <property type="entry name" value="LIPOPROTEIN-RELEASING SYSTEM TRANSMEMBRANE PROTEIN LOLE"/>
    <property type="match status" value="1"/>
</dbReference>
<dbReference type="EMBL" id="RJJR01000013">
    <property type="protein sequence ID" value="RNI34625.1"/>
    <property type="molecule type" value="Genomic_DNA"/>
</dbReference>
<evidence type="ECO:0000259" key="8">
    <source>
        <dbReference type="Pfam" id="PF02687"/>
    </source>
</evidence>
<feature type="domain" description="ABC3 transporter permease C-terminal" evidence="8">
    <location>
        <begin position="275"/>
        <end position="398"/>
    </location>
</feature>
<dbReference type="PANTHER" id="PTHR30489:SF0">
    <property type="entry name" value="LIPOPROTEIN-RELEASING SYSTEM TRANSMEMBRANE PROTEIN LOLE"/>
    <property type="match status" value="1"/>
</dbReference>
<comment type="subcellular location">
    <subcellularLocation>
        <location evidence="1">Cell membrane</location>
        <topology evidence="1">Multi-pass membrane protein</topology>
    </subcellularLocation>
</comment>
<accession>A0A3M9NB66</accession>
<dbReference type="InterPro" id="IPR051447">
    <property type="entry name" value="Lipoprotein-release_system"/>
</dbReference>
<sequence>MHFKFAWRYFKAKKSTNAINIISWVTAGVIAFSTLCQVLVLSVFNGFEDLVKSLYSNFYSDVKVVPAKGKTFTLTPQQLHKIHSLAGIKGSSLNIEEKALLQNQELQTVVLLKGVDTNYYRVSGVPQKMYDGIFNTGTVDNPKLILGAGIENALGVQADRNLLPITVFLPKKTSSNNPLESLSEGNATTSGSFAIQQDFDNKYVITNLPFMRQQMNYQPDEYSALEISLTNPSSSGDFINELQKILGANYKVLTKYEQNMSLYNSMRLEKWFIYAVLTMILIIAAFNMVGALTMLVLEKRKDISVLQSLGADKSLIKKIFLSEGILLAVIGAGTGIVLALIIVFLQTKYHLIKLAGNSFLIDYFPVKPQLTDFILVILTALVIAFIASWFPATKASKQMFNLKS</sequence>